<gene>
    <name evidence="6" type="ORF">FHK82_14610</name>
</gene>
<dbReference type="Gene3D" id="1.20.120.910">
    <property type="entry name" value="DksA, coiled-coil domain"/>
    <property type="match status" value="1"/>
</dbReference>
<reference evidence="6 7" key="1">
    <citation type="submission" date="2019-07" db="EMBL/GenBank/DDBJ databases">
        <title>The pathways for chlorine oxyanion respiration interact through the shared metabolite chlorate.</title>
        <authorList>
            <person name="Barnum T.P."/>
            <person name="Cheng Y."/>
            <person name="Hill K.A."/>
            <person name="Lucas L.N."/>
            <person name="Carlson H.K."/>
            <person name="Coates J.D."/>
        </authorList>
    </citation>
    <scope>NUCLEOTIDE SEQUENCE [LARGE SCALE GENOMIC DNA]</scope>
    <source>
        <strain evidence="6">BK-3</strain>
    </source>
</reference>
<keyword evidence="3" id="KW-0862">Zinc</keyword>
<dbReference type="AlphaFoldDB" id="A0A558CT19"/>
<feature type="domain" description="Zinc finger DksA/TraR C4-type" evidence="5">
    <location>
        <begin position="16"/>
        <end position="51"/>
    </location>
</feature>
<evidence type="ECO:0000313" key="6">
    <source>
        <dbReference type="EMBL" id="TVT51921.1"/>
    </source>
</evidence>
<evidence type="ECO:0000256" key="3">
    <source>
        <dbReference type="ARBA" id="ARBA00022833"/>
    </source>
</evidence>
<evidence type="ECO:0000256" key="1">
    <source>
        <dbReference type="ARBA" id="ARBA00022723"/>
    </source>
</evidence>
<dbReference type="SUPFAM" id="SSF57716">
    <property type="entry name" value="Glucocorticoid receptor-like (DNA-binding domain)"/>
    <property type="match status" value="1"/>
</dbReference>
<evidence type="ECO:0000256" key="4">
    <source>
        <dbReference type="PROSITE-ProRule" id="PRU00510"/>
    </source>
</evidence>
<organism evidence="6 7">
    <name type="scientific">Sedimenticola thiotaurini</name>
    <dbReference type="NCBI Taxonomy" id="1543721"/>
    <lineage>
        <taxon>Bacteria</taxon>
        <taxon>Pseudomonadati</taxon>
        <taxon>Pseudomonadota</taxon>
        <taxon>Gammaproteobacteria</taxon>
        <taxon>Chromatiales</taxon>
        <taxon>Sedimenticolaceae</taxon>
        <taxon>Sedimenticola</taxon>
    </lineage>
</organism>
<keyword evidence="2" id="KW-0863">Zinc-finger</keyword>
<proteinExistence type="predicted"/>
<keyword evidence="1" id="KW-0479">Metal-binding</keyword>
<evidence type="ECO:0000259" key="5">
    <source>
        <dbReference type="Pfam" id="PF01258"/>
    </source>
</evidence>
<dbReference type="EMBL" id="VMRY01000080">
    <property type="protein sequence ID" value="TVT51921.1"/>
    <property type="molecule type" value="Genomic_DNA"/>
</dbReference>
<dbReference type="InterPro" id="IPR020458">
    <property type="entry name" value="Znf_DskA_TraR_CS"/>
</dbReference>
<comment type="caution">
    <text evidence="6">The sequence shown here is derived from an EMBL/GenBank/DDBJ whole genome shotgun (WGS) entry which is preliminary data.</text>
</comment>
<dbReference type="Proteomes" id="UP000317355">
    <property type="component" value="Unassembled WGS sequence"/>
</dbReference>
<dbReference type="PROSITE" id="PS51128">
    <property type="entry name" value="ZF_DKSA_2"/>
    <property type="match status" value="1"/>
</dbReference>
<protein>
    <recommendedName>
        <fullName evidence="5">Zinc finger DksA/TraR C4-type domain-containing protein</fullName>
    </recommendedName>
</protein>
<feature type="zinc finger region" description="dksA C4-type" evidence="4">
    <location>
        <begin position="21"/>
        <end position="45"/>
    </location>
</feature>
<dbReference type="InterPro" id="IPR000962">
    <property type="entry name" value="Znf_DskA_TraR"/>
</dbReference>
<evidence type="ECO:0000313" key="7">
    <source>
        <dbReference type="Proteomes" id="UP000317355"/>
    </source>
</evidence>
<evidence type="ECO:0000256" key="2">
    <source>
        <dbReference type="ARBA" id="ARBA00022771"/>
    </source>
</evidence>
<sequence length="77" mass="8530">MRIRSQGNLTNASDGAFERPCEACGGAIAKARLKIVPGSTHCIQCATKQERERAGLFTRSDRHRINNELDDFLLIIS</sequence>
<dbReference type="Pfam" id="PF01258">
    <property type="entry name" value="zf-dskA_traR"/>
    <property type="match status" value="1"/>
</dbReference>
<name>A0A558CT19_9GAMM</name>
<accession>A0A558CT19</accession>
<dbReference type="GO" id="GO:0008270">
    <property type="term" value="F:zinc ion binding"/>
    <property type="evidence" value="ECO:0007669"/>
    <property type="project" value="UniProtKB-KW"/>
</dbReference>
<dbReference type="PROSITE" id="PS01102">
    <property type="entry name" value="ZF_DKSA_1"/>
    <property type="match status" value="1"/>
</dbReference>